<dbReference type="InterPro" id="IPR036237">
    <property type="entry name" value="Xyl_isomerase-like_sf"/>
</dbReference>
<keyword evidence="1 4" id="KW-0413">Isomerase</keyword>
<dbReference type="OrthoDB" id="3185623at2"/>
<dbReference type="NCBIfam" id="TIGR00542">
    <property type="entry name" value="hxl6Piso_put"/>
    <property type="match status" value="1"/>
</dbReference>
<dbReference type="InterPro" id="IPR050417">
    <property type="entry name" value="Sugar_Epim/Isomerase"/>
</dbReference>
<dbReference type="NCBIfam" id="NF009688">
    <property type="entry name" value="PRK13209.1"/>
    <property type="match status" value="1"/>
</dbReference>
<dbReference type="InterPro" id="IPR004560">
    <property type="entry name" value="L-Ru-5P_3-Epase"/>
</dbReference>
<dbReference type="InterPro" id="IPR013022">
    <property type="entry name" value="Xyl_isomerase-like_TIM-brl"/>
</dbReference>
<evidence type="ECO:0000313" key="5">
    <source>
        <dbReference type="Proteomes" id="UP000029080"/>
    </source>
</evidence>
<proteinExistence type="predicted"/>
<dbReference type="GO" id="GO:0016861">
    <property type="term" value="F:intramolecular oxidoreductase activity, interconverting aldoses and ketoses"/>
    <property type="evidence" value="ECO:0007669"/>
    <property type="project" value="InterPro"/>
</dbReference>
<dbReference type="PANTHER" id="PTHR43489">
    <property type="entry name" value="ISOMERASE"/>
    <property type="match status" value="1"/>
</dbReference>
<dbReference type="GO" id="GO:0034015">
    <property type="term" value="F:L-ribulose-5-phosphate 3-epimerase activity"/>
    <property type="evidence" value="ECO:0007669"/>
    <property type="project" value="TreeGrafter"/>
</dbReference>
<reference evidence="4 5" key="1">
    <citation type="submission" date="2014-03" db="EMBL/GenBank/DDBJ databases">
        <title>Genomics of Bifidobacteria.</title>
        <authorList>
            <person name="Ventura M."/>
            <person name="Milani C."/>
            <person name="Lugli G.A."/>
        </authorList>
    </citation>
    <scope>NUCLEOTIDE SEQUENCE [LARGE SCALE GENOMIC DNA]</scope>
    <source>
        <strain evidence="4 5">JCM 13495</strain>
    </source>
</reference>
<name>A0A087EGP6_9BIFI</name>
<accession>A0A087EGP6</accession>
<dbReference type="AlphaFoldDB" id="A0A087EGP6"/>
<dbReference type="GO" id="GO:0019852">
    <property type="term" value="P:L-ascorbic acid metabolic process"/>
    <property type="evidence" value="ECO:0007669"/>
    <property type="project" value="TreeGrafter"/>
</dbReference>
<dbReference type="Pfam" id="PF01261">
    <property type="entry name" value="AP_endonuc_2"/>
    <property type="match status" value="1"/>
</dbReference>
<evidence type="ECO:0000256" key="1">
    <source>
        <dbReference type="ARBA" id="ARBA00023235"/>
    </source>
</evidence>
<dbReference type="eggNOG" id="COG3623">
    <property type="taxonomic scope" value="Bacteria"/>
</dbReference>
<dbReference type="RefSeq" id="WP_026642515.1">
    <property type="nucleotide sequence ID" value="NZ_JAXEUP010000072.1"/>
</dbReference>
<gene>
    <name evidence="4" type="ORF">BITS_1510</name>
</gene>
<dbReference type="SUPFAM" id="SSF51658">
    <property type="entry name" value="Xylose isomerase-like"/>
    <property type="match status" value="1"/>
</dbReference>
<dbReference type="Proteomes" id="UP000029080">
    <property type="component" value="Unassembled WGS sequence"/>
</dbReference>
<dbReference type="NCBIfam" id="NF009689">
    <property type="entry name" value="PRK13210.1"/>
    <property type="match status" value="1"/>
</dbReference>
<feature type="domain" description="Xylose isomerase-like TIM barrel" evidence="3">
    <location>
        <begin position="23"/>
        <end position="276"/>
    </location>
</feature>
<organism evidence="4 5">
    <name type="scientific">Bifidobacterium tsurumiense</name>
    <dbReference type="NCBI Taxonomy" id="356829"/>
    <lineage>
        <taxon>Bacteria</taxon>
        <taxon>Bacillati</taxon>
        <taxon>Actinomycetota</taxon>
        <taxon>Actinomycetes</taxon>
        <taxon>Bifidobacteriales</taxon>
        <taxon>Bifidobacteriaceae</taxon>
        <taxon>Bifidobacterium</taxon>
    </lineage>
</organism>
<sequence length="296" mass="33923">MTVNALGIYEKALPPVTNWERTFDLVHELGFNFLEFSVDESDERLARLDWSEHDREMFRHAMWRTGSRINTLMLSGHRRFPLGASDPKIRERSLEMMSKAIDLCVDLGIRNIQMAGYDVYYEDKTPSSRELFIENLKYCVQMAAQKMVMLSIETMDDPFLNSLSKVTYLKTQIHSPWLQAYPDVGNLSAWLGNRVGEELERNIDDIVAVHLKDTLPVTNTSPGKFRDLAVGEGSVDFESLLRVFVRLGYSGSYTVEIWAPKSGNPLENIRHAKQYFSQLFDVVGIRQEPITYGRAA</sequence>
<keyword evidence="5" id="KW-1185">Reference proteome</keyword>
<evidence type="ECO:0000259" key="3">
    <source>
        <dbReference type="Pfam" id="PF01261"/>
    </source>
</evidence>
<dbReference type="PANTHER" id="PTHR43489:SF1">
    <property type="entry name" value="L-RIBULOSE-5-PHOSPHATE 3-EPIMERASE SGBU-RELATED"/>
    <property type="match status" value="1"/>
</dbReference>
<dbReference type="EMBL" id="JGZU01000006">
    <property type="protein sequence ID" value="KFJ06947.1"/>
    <property type="molecule type" value="Genomic_DNA"/>
</dbReference>
<dbReference type="STRING" id="356829.BITS_1510"/>
<evidence type="ECO:0000313" key="4">
    <source>
        <dbReference type="EMBL" id="KFJ06947.1"/>
    </source>
</evidence>
<dbReference type="Gene3D" id="3.20.20.150">
    <property type="entry name" value="Divalent-metal-dependent TIM barrel enzymes"/>
    <property type="match status" value="1"/>
</dbReference>
<protein>
    <recommendedName>
        <fullName evidence="2">L-ribulose-5-phosphate 3-epimerase</fullName>
    </recommendedName>
</protein>
<comment type="caution">
    <text evidence="4">The sequence shown here is derived from an EMBL/GenBank/DDBJ whole genome shotgun (WGS) entry which is preliminary data.</text>
</comment>
<evidence type="ECO:0000256" key="2">
    <source>
        <dbReference type="NCBIfam" id="TIGR00542"/>
    </source>
</evidence>